<evidence type="ECO:0000313" key="1">
    <source>
        <dbReference type="EMBL" id="MBX49849.1"/>
    </source>
</evidence>
<reference evidence="1" key="1">
    <citation type="submission" date="2018-02" db="EMBL/GenBank/DDBJ databases">
        <title>Rhizophora mucronata_Transcriptome.</title>
        <authorList>
            <person name="Meera S.P."/>
            <person name="Sreeshan A."/>
            <person name="Augustine A."/>
        </authorList>
    </citation>
    <scope>NUCLEOTIDE SEQUENCE</scope>
    <source>
        <tissue evidence="1">Leaf</tissue>
    </source>
</reference>
<organism evidence="1">
    <name type="scientific">Rhizophora mucronata</name>
    <name type="common">Asiatic mangrove</name>
    <dbReference type="NCBI Taxonomy" id="61149"/>
    <lineage>
        <taxon>Eukaryota</taxon>
        <taxon>Viridiplantae</taxon>
        <taxon>Streptophyta</taxon>
        <taxon>Embryophyta</taxon>
        <taxon>Tracheophyta</taxon>
        <taxon>Spermatophyta</taxon>
        <taxon>Magnoliopsida</taxon>
        <taxon>eudicotyledons</taxon>
        <taxon>Gunneridae</taxon>
        <taxon>Pentapetalae</taxon>
        <taxon>rosids</taxon>
        <taxon>fabids</taxon>
        <taxon>Malpighiales</taxon>
        <taxon>Rhizophoraceae</taxon>
        <taxon>Rhizophora</taxon>
    </lineage>
</organism>
<sequence length="53" mass="6329">MKHRQQMAPSFFLNANFKQDNLIFSVKILKGCFNKIIVFWLHLARIRFDASFP</sequence>
<protein>
    <submittedName>
        <fullName evidence="1">Uncharacterized protein</fullName>
    </submittedName>
</protein>
<dbReference type="AlphaFoldDB" id="A0A2P2P587"/>
<proteinExistence type="predicted"/>
<dbReference type="EMBL" id="GGEC01069365">
    <property type="protein sequence ID" value="MBX49849.1"/>
    <property type="molecule type" value="Transcribed_RNA"/>
</dbReference>
<accession>A0A2P2P587</accession>
<name>A0A2P2P587_RHIMU</name>